<organism evidence="2 3">
    <name type="scientific">Leptolyngbya boryana NIES-2135</name>
    <dbReference type="NCBI Taxonomy" id="1973484"/>
    <lineage>
        <taxon>Bacteria</taxon>
        <taxon>Bacillati</taxon>
        <taxon>Cyanobacteriota</taxon>
        <taxon>Cyanophyceae</taxon>
        <taxon>Leptolyngbyales</taxon>
        <taxon>Leptolyngbyaceae</taxon>
        <taxon>Leptolyngbya group</taxon>
        <taxon>Leptolyngbya</taxon>
    </lineage>
</organism>
<sequence>MQRTLITIFACVMCLLAGLSFANLVQAAPMLVADVTSASDPFTALKAKIVPELEKILTPDQKTQFEDAIANGVTLKKAFKSITLTPAQKSKVGAMLKSVPKDYFASLSPAQKRELFMQKKDFYMEKGKEKAAEAIEIAKDVIEKVKDAVAN</sequence>
<reference evidence="2 3" key="1">
    <citation type="submission" date="2017-06" db="EMBL/GenBank/DDBJ databases">
        <title>Genome sequencing of cyanobaciteial culture collection at National Institute for Environmental Studies (NIES).</title>
        <authorList>
            <person name="Hirose Y."/>
            <person name="Shimura Y."/>
            <person name="Fujisawa T."/>
            <person name="Nakamura Y."/>
            <person name="Kawachi M."/>
        </authorList>
    </citation>
    <scope>NUCLEOTIDE SEQUENCE [LARGE SCALE GENOMIC DNA]</scope>
    <source>
        <strain evidence="2 3">NIES-2135</strain>
    </source>
</reference>
<keyword evidence="3" id="KW-1185">Reference proteome</keyword>
<dbReference type="EMBL" id="AP018203">
    <property type="protein sequence ID" value="BAY53758.1"/>
    <property type="molecule type" value="Genomic_DNA"/>
</dbReference>
<evidence type="ECO:0000313" key="3">
    <source>
        <dbReference type="Proteomes" id="UP000217895"/>
    </source>
</evidence>
<evidence type="ECO:0000256" key="1">
    <source>
        <dbReference type="SAM" id="SignalP"/>
    </source>
</evidence>
<dbReference type="AlphaFoldDB" id="A0A1Z4JAS0"/>
<dbReference type="Proteomes" id="UP000217895">
    <property type="component" value="Chromosome"/>
</dbReference>
<proteinExistence type="predicted"/>
<evidence type="ECO:0000313" key="2">
    <source>
        <dbReference type="EMBL" id="BAY53758.1"/>
    </source>
</evidence>
<protein>
    <submittedName>
        <fullName evidence="2">Uncharacterized protein</fullName>
    </submittedName>
</protein>
<feature type="chain" id="PRO_5011109257" evidence="1">
    <location>
        <begin position="28"/>
        <end position="151"/>
    </location>
</feature>
<feature type="signal peptide" evidence="1">
    <location>
        <begin position="1"/>
        <end position="27"/>
    </location>
</feature>
<gene>
    <name evidence="2" type="ORF">NIES2135_05690</name>
</gene>
<name>A0A1Z4JAS0_LEPBY</name>
<accession>A0A1Z4JAS0</accession>
<keyword evidence="1" id="KW-0732">Signal</keyword>